<dbReference type="InterPro" id="IPR050469">
    <property type="entry name" value="Diguanylate_Cyclase"/>
</dbReference>
<dbReference type="FunFam" id="3.30.70.270:FF:000001">
    <property type="entry name" value="Diguanylate cyclase domain protein"/>
    <property type="match status" value="1"/>
</dbReference>
<proteinExistence type="predicted"/>
<dbReference type="PANTHER" id="PTHR45138">
    <property type="entry name" value="REGULATORY COMPONENTS OF SENSORY TRANSDUCTION SYSTEM"/>
    <property type="match status" value="1"/>
</dbReference>
<dbReference type="OrthoDB" id="9812260at2"/>
<organism evidence="4 5">
    <name type="scientific">Kushneria phosphatilytica</name>
    <dbReference type="NCBI Taxonomy" id="657387"/>
    <lineage>
        <taxon>Bacteria</taxon>
        <taxon>Pseudomonadati</taxon>
        <taxon>Pseudomonadota</taxon>
        <taxon>Gammaproteobacteria</taxon>
        <taxon>Oceanospirillales</taxon>
        <taxon>Halomonadaceae</taxon>
        <taxon>Kushneria</taxon>
    </lineage>
</organism>
<accession>A0A1S1NZK1</accession>
<dbReference type="GO" id="GO:0043709">
    <property type="term" value="P:cell adhesion involved in single-species biofilm formation"/>
    <property type="evidence" value="ECO:0007669"/>
    <property type="project" value="TreeGrafter"/>
</dbReference>
<evidence type="ECO:0000256" key="3">
    <source>
        <dbReference type="ARBA" id="ARBA00034247"/>
    </source>
</evidence>
<evidence type="ECO:0000256" key="1">
    <source>
        <dbReference type="ARBA" id="ARBA00001946"/>
    </source>
</evidence>
<dbReference type="EC" id="2.7.7.65" evidence="2"/>
<dbReference type="CDD" id="cd01949">
    <property type="entry name" value="GGDEF"/>
    <property type="match status" value="1"/>
</dbReference>
<dbReference type="GO" id="GO:1902201">
    <property type="term" value="P:negative regulation of bacterial-type flagellum-dependent cell motility"/>
    <property type="evidence" value="ECO:0007669"/>
    <property type="project" value="TreeGrafter"/>
</dbReference>
<comment type="cofactor">
    <cofactor evidence="1">
        <name>Mg(2+)</name>
        <dbReference type="ChEBI" id="CHEBI:18420"/>
    </cofactor>
</comment>
<evidence type="ECO:0000313" key="5">
    <source>
        <dbReference type="Proteomes" id="UP000322553"/>
    </source>
</evidence>
<dbReference type="InterPro" id="IPR043128">
    <property type="entry name" value="Rev_trsase/Diguanyl_cyclase"/>
</dbReference>
<evidence type="ECO:0000313" key="4">
    <source>
        <dbReference type="EMBL" id="QEL10510.1"/>
    </source>
</evidence>
<dbReference type="SMART" id="SM00267">
    <property type="entry name" value="GGDEF"/>
    <property type="match status" value="1"/>
</dbReference>
<evidence type="ECO:0000256" key="2">
    <source>
        <dbReference type="ARBA" id="ARBA00012528"/>
    </source>
</evidence>
<dbReference type="AlphaFoldDB" id="A0A1S1NZK1"/>
<dbReference type="Proteomes" id="UP000322553">
    <property type="component" value="Chromosome"/>
</dbReference>
<protein>
    <recommendedName>
        <fullName evidence="2">diguanylate cyclase</fullName>
        <ecNumber evidence="2">2.7.7.65</ecNumber>
    </recommendedName>
</protein>
<keyword evidence="5" id="KW-1185">Reference proteome</keyword>
<dbReference type="GO" id="GO:0052621">
    <property type="term" value="F:diguanylate cyclase activity"/>
    <property type="evidence" value="ECO:0007669"/>
    <property type="project" value="UniProtKB-EC"/>
</dbReference>
<dbReference type="Gene3D" id="3.30.70.270">
    <property type="match status" value="1"/>
</dbReference>
<name>A0A1S1NZK1_9GAMM</name>
<dbReference type="NCBIfam" id="TIGR00254">
    <property type="entry name" value="GGDEF"/>
    <property type="match status" value="1"/>
</dbReference>
<dbReference type="STRING" id="657387.BH688_00960"/>
<dbReference type="RefSeq" id="WP_070976088.1">
    <property type="nucleotide sequence ID" value="NZ_CP043420.1"/>
</dbReference>
<comment type="catalytic activity">
    <reaction evidence="3">
        <text>2 GTP = 3',3'-c-di-GMP + 2 diphosphate</text>
        <dbReference type="Rhea" id="RHEA:24898"/>
        <dbReference type="ChEBI" id="CHEBI:33019"/>
        <dbReference type="ChEBI" id="CHEBI:37565"/>
        <dbReference type="ChEBI" id="CHEBI:58805"/>
        <dbReference type="EC" id="2.7.7.65"/>
    </reaction>
</comment>
<reference evidence="4 5" key="1">
    <citation type="submission" date="2019-08" db="EMBL/GenBank/DDBJ databases">
        <title>Complete genome sequence of Kushneria sp. YCWA18, a halophilic phosphate-solubilizing bacterium isolated from Daqiao saltern in China.</title>
        <authorList>
            <person name="Du G.-X."/>
            <person name="Qu L.-Y."/>
        </authorList>
    </citation>
    <scope>NUCLEOTIDE SEQUENCE [LARGE SCALE GENOMIC DNA]</scope>
    <source>
        <strain evidence="4 5">YCWA18</strain>
    </source>
</reference>
<dbReference type="KEGG" id="kuy:FY550_04710"/>
<dbReference type="PANTHER" id="PTHR45138:SF9">
    <property type="entry name" value="DIGUANYLATE CYCLASE DGCM-RELATED"/>
    <property type="match status" value="1"/>
</dbReference>
<dbReference type="SUPFAM" id="SSF55073">
    <property type="entry name" value="Nucleotide cyclase"/>
    <property type="match status" value="1"/>
</dbReference>
<dbReference type="InterPro" id="IPR000160">
    <property type="entry name" value="GGDEF_dom"/>
</dbReference>
<gene>
    <name evidence="4" type="ORF">FY550_04710</name>
</gene>
<dbReference type="EMBL" id="CP043420">
    <property type="protein sequence ID" value="QEL10510.1"/>
    <property type="molecule type" value="Genomic_DNA"/>
</dbReference>
<sequence length="646" mass="72625">MPHPDLRRLPLLLNLLALLSIGVELIIGSSQQSLLGSTMALIGLSLLLRRMKMYRVARLSSLPALAMLVLFVLSFILPDSWIGYSTWAHLFDLWPGENAFYALRPSILITLTLLLLVLPPLLFRRPHLIAPLLCTVAVLLSLTQLLEQLHFDFNEDTGLTPPSGLTLGLLLLAEAIDLHRQLGRHRRPIRLAKAGALLAVIITLTLWHFQNSQNLYQVNHLALSAGDTLSESMGRMLAVQNGAMQRFSQSWQSTPGLPGQTEWQQRSQLMLRDFPDIESIGWFDRERRLRRVVSRHAGESPPPTDTPAVREALQQVFGYGQQSSAGIFDVHATERSIGLYFPIDEGSEERPGRGAVVFNLSLSELFHQLGARMTATDDFLFTIHHDQQGLFSTGNGHRLSEDRYCNLVTLGDSNFTLCTQPTMDRLFAERASLPALLLLTGLAFALMLYLVMYYHQRLRSKHSGVVNANRRLRNEVEARIALQAEVEWLARHDELTQLPNRRYFMEWATERLSSHGGAVLLIDIDHFKTVNDHFGHARGDHYLKCVAEVARRPIEASGGLLARYGGEEFVAFLPEAEEDEAALCAERIRREVNLLELEQPHTGGWLTVSIGFDCADGLFDIEELIDDADMALYRAKQAGRDRIMPT</sequence>
<dbReference type="Pfam" id="PF00990">
    <property type="entry name" value="GGDEF"/>
    <property type="match status" value="1"/>
</dbReference>
<dbReference type="InterPro" id="IPR029787">
    <property type="entry name" value="Nucleotide_cyclase"/>
</dbReference>
<dbReference type="PROSITE" id="PS50887">
    <property type="entry name" value="GGDEF"/>
    <property type="match status" value="1"/>
</dbReference>
<dbReference type="GO" id="GO:0005886">
    <property type="term" value="C:plasma membrane"/>
    <property type="evidence" value="ECO:0007669"/>
    <property type="project" value="TreeGrafter"/>
</dbReference>